<dbReference type="GO" id="GO:0006952">
    <property type="term" value="P:defense response"/>
    <property type="evidence" value="ECO:0007669"/>
    <property type="project" value="UniProtKB-KW"/>
</dbReference>
<dbReference type="FunFam" id="3.30.530.20:FF:000007">
    <property type="entry name" value="Major pollen allergen Bet v 1-A"/>
    <property type="match status" value="1"/>
</dbReference>
<keyword evidence="7" id="KW-1185">Reference proteome</keyword>
<dbReference type="Proteomes" id="UP000811609">
    <property type="component" value="Chromosome 12"/>
</dbReference>
<keyword evidence="2" id="KW-0611">Plant defense</keyword>
<reference evidence="5" key="1">
    <citation type="submission" date="2020-12" db="EMBL/GenBank/DDBJ databases">
        <title>WGS assembly of Carya illinoinensis cv. Pawnee.</title>
        <authorList>
            <person name="Platts A."/>
            <person name="Shu S."/>
            <person name="Wright S."/>
            <person name="Barry K."/>
            <person name="Edger P."/>
            <person name="Pires J.C."/>
            <person name="Schmutz J."/>
        </authorList>
    </citation>
    <scope>NUCLEOTIDE SEQUENCE</scope>
    <source>
        <tissue evidence="5">Leaf</tissue>
    </source>
</reference>
<comment type="caution">
    <text evidence="5">The sequence shown here is derived from an EMBL/GenBank/DDBJ whole genome shotgun (WGS) entry which is preliminary data.</text>
</comment>
<evidence type="ECO:0000256" key="1">
    <source>
        <dbReference type="ARBA" id="ARBA00009744"/>
    </source>
</evidence>
<dbReference type="GO" id="GO:0004864">
    <property type="term" value="F:protein phosphatase inhibitor activity"/>
    <property type="evidence" value="ECO:0007669"/>
    <property type="project" value="TreeGrafter"/>
</dbReference>
<dbReference type="Pfam" id="PF00407">
    <property type="entry name" value="Bet_v_1"/>
    <property type="match status" value="1"/>
</dbReference>
<dbReference type="Gene3D" id="3.30.530.20">
    <property type="match status" value="1"/>
</dbReference>
<dbReference type="GO" id="GO:0038023">
    <property type="term" value="F:signaling receptor activity"/>
    <property type="evidence" value="ECO:0007669"/>
    <property type="project" value="TreeGrafter"/>
</dbReference>
<sequence length="156" mass="17490">MEEVRTQAKAAVGLDTLWKALTKELRFVVPKAIPNFVKDVEMIEGDGGLGSVLLFNFCSDASPMTYQREKIVELEESLHQIALEVIEGGHLNHGFSSYKTTFMLTAIGEQETLVDIKVSYQFDQNEDGSIKMPLKTTDSTLYFIKCLETYLLNADS</sequence>
<protein>
    <recommendedName>
        <fullName evidence="4">Bet v I/Major latex protein domain-containing protein</fullName>
    </recommendedName>
</protein>
<evidence type="ECO:0000313" key="6">
    <source>
        <dbReference type="EMBL" id="KAG6685630.1"/>
    </source>
</evidence>
<gene>
    <name evidence="5" type="ORF">CIPAW_12G122400</name>
    <name evidence="6" type="ORF">I3842_12G121100</name>
</gene>
<dbReference type="EMBL" id="CM031820">
    <property type="protein sequence ID" value="KAG6634494.1"/>
    <property type="molecule type" value="Genomic_DNA"/>
</dbReference>
<dbReference type="OrthoDB" id="1845342at2759"/>
<name>A0A8T1NYV8_CARIL</name>
<dbReference type="GO" id="GO:0005634">
    <property type="term" value="C:nucleus"/>
    <property type="evidence" value="ECO:0007669"/>
    <property type="project" value="TreeGrafter"/>
</dbReference>
<dbReference type="GO" id="GO:0010427">
    <property type="term" value="F:abscisic acid binding"/>
    <property type="evidence" value="ECO:0007669"/>
    <property type="project" value="TreeGrafter"/>
</dbReference>
<comment type="similarity">
    <text evidence="1">Belongs to the BetVI family.</text>
</comment>
<dbReference type="GO" id="GO:0005737">
    <property type="term" value="C:cytoplasm"/>
    <property type="evidence" value="ECO:0007669"/>
    <property type="project" value="TreeGrafter"/>
</dbReference>
<organism evidence="5 7">
    <name type="scientific">Carya illinoinensis</name>
    <name type="common">Pecan</name>
    <dbReference type="NCBI Taxonomy" id="32201"/>
    <lineage>
        <taxon>Eukaryota</taxon>
        <taxon>Viridiplantae</taxon>
        <taxon>Streptophyta</taxon>
        <taxon>Embryophyta</taxon>
        <taxon>Tracheophyta</taxon>
        <taxon>Spermatophyta</taxon>
        <taxon>Magnoliopsida</taxon>
        <taxon>eudicotyledons</taxon>
        <taxon>Gunneridae</taxon>
        <taxon>Pentapetalae</taxon>
        <taxon>rosids</taxon>
        <taxon>fabids</taxon>
        <taxon>Fagales</taxon>
        <taxon>Juglandaceae</taxon>
        <taxon>Carya</taxon>
    </lineage>
</organism>
<dbReference type="PANTHER" id="PTHR31213">
    <property type="entry name" value="OS08G0374000 PROTEIN-RELATED"/>
    <property type="match status" value="1"/>
</dbReference>
<accession>A0A8T1NYV8</accession>
<evidence type="ECO:0000313" key="5">
    <source>
        <dbReference type="EMBL" id="KAG6634494.1"/>
    </source>
</evidence>
<dbReference type="AlphaFoldDB" id="A0A8T1NYV8"/>
<dbReference type="InterPro" id="IPR023393">
    <property type="entry name" value="START-like_dom_sf"/>
</dbReference>
<dbReference type="PANTHER" id="PTHR31213:SF64">
    <property type="entry name" value="PHYTOHORMONE-BINDING PROTEIN"/>
    <property type="match status" value="1"/>
</dbReference>
<evidence type="ECO:0000256" key="2">
    <source>
        <dbReference type="ARBA" id="ARBA00022821"/>
    </source>
</evidence>
<feature type="domain" description="Bet v I/Major latex protein" evidence="4">
    <location>
        <begin position="15"/>
        <end position="153"/>
    </location>
</feature>
<keyword evidence="3" id="KW-0568">Pathogenesis-related protein</keyword>
<dbReference type="EMBL" id="CM031836">
    <property type="protein sequence ID" value="KAG6685630.1"/>
    <property type="molecule type" value="Genomic_DNA"/>
</dbReference>
<evidence type="ECO:0000259" key="4">
    <source>
        <dbReference type="Pfam" id="PF00407"/>
    </source>
</evidence>
<dbReference type="InterPro" id="IPR000916">
    <property type="entry name" value="Bet_v_I/MLP"/>
</dbReference>
<reference evidence="6" key="2">
    <citation type="submission" date="2021-01" db="EMBL/GenBank/DDBJ databases">
        <authorList>
            <person name="Lovell J.T."/>
            <person name="Bentley N."/>
            <person name="Bhattarai G."/>
            <person name="Jenkins J.W."/>
            <person name="Sreedasyam A."/>
            <person name="Alarcon Y."/>
            <person name="Bock C."/>
            <person name="Boston L."/>
            <person name="Carlson J."/>
            <person name="Cervantes K."/>
            <person name="Clermont K."/>
            <person name="Krom N."/>
            <person name="Kubenka K."/>
            <person name="Mamidi S."/>
            <person name="Mattison C."/>
            <person name="Monteros M."/>
            <person name="Pisani C."/>
            <person name="Plott C."/>
            <person name="Rajasekar S."/>
            <person name="Rhein H.S."/>
            <person name="Rohla C."/>
            <person name="Song M."/>
            <person name="Hilaire R.S."/>
            <person name="Shu S."/>
            <person name="Wells L."/>
            <person name="Wang X."/>
            <person name="Webber J."/>
            <person name="Heerema R.J."/>
            <person name="Klein P."/>
            <person name="Conner P."/>
            <person name="Grauke L."/>
            <person name="Grimwood J."/>
            <person name="Schmutz J."/>
            <person name="Randall J.J."/>
        </authorList>
    </citation>
    <scope>NUCLEOTIDE SEQUENCE</scope>
    <source>
        <tissue evidence="6">Leaf</tissue>
    </source>
</reference>
<dbReference type="InterPro" id="IPR050279">
    <property type="entry name" value="Plant_def-hormone_signal"/>
</dbReference>
<dbReference type="SUPFAM" id="SSF55961">
    <property type="entry name" value="Bet v1-like"/>
    <property type="match status" value="1"/>
</dbReference>
<dbReference type="CDD" id="cd07816">
    <property type="entry name" value="Bet_v1-like"/>
    <property type="match status" value="1"/>
</dbReference>
<proteinExistence type="inferred from homology"/>
<evidence type="ECO:0000256" key="3">
    <source>
        <dbReference type="ARBA" id="ARBA00023265"/>
    </source>
</evidence>
<dbReference type="GO" id="GO:0009738">
    <property type="term" value="P:abscisic acid-activated signaling pathway"/>
    <property type="evidence" value="ECO:0007669"/>
    <property type="project" value="TreeGrafter"/>
</dbReference>
<evidence type="ECO:0000313" key="7">
    <source>
        <dbReference type="Proteomes" id="UP000811609"/>
    </source>
</evidence>
<dbReference type="Proteomes" id="UP000811246">
    <property type="component" value="Chromosome 12"/>
</dbReference>